<gene>
    <name evidence="8" type="ORF">Cpap_3185</name>
</gene>
<sequence>MAKEITDIVVEGMSCNHCVNSIKNAVGSLNGVEKVDVDLATKKVTVEFDPEIVKGKQIKDAIEDQGYDVTMEHNNFV</sequence>
<evidence type="ECO:0000256" key="1">
    <source>
        <dbReference type="ARBA" id="ARBA00004496"/>
    </source>
</evidence>
<dbReference type="FunFam" id="3.30.70.100:FF:000033">
    <property type="entry name" value="Copper-transporting ATPase HMA5"/>
    <property type="match status" value="1"/>
</dbReference>
<keyword evidence="6" id="KW-0143">Chaperone</keyword>
<dbReference type="eggNOG" id="COG2608">
    <property type="taxonomic scope" value="Bacteria"/>
</dbReference>
<accession>F1TA19</accession>
<dbReference type="PANTHER" id="PTHR46594:SF4">
    <property type="entry name" value="P-TYPE CATION-TRANSPORTING ATPASE"/>
    <property type="match status" value="1"/>
</dbReference>
<dbReference type="NCBIfam" id="NF033795">
    <property type="entry name" value="chaper_CopZ_Bs"/>
    <property type="match status" value="1"/>
</dbReference>
<dbReference type="InterPro" id="IPR006121">
    <property type="entry name" value="HMA_dom"/>
</dbReference>
<dbReference type="OrthoDB" id="9813965at2"/>
<evidence type="ECO:0000313" key="9">
    <source>
        <dbReference type="Proteomes" id="UP000003860"/>
    </source>
</evidence>
<dbReference type="InterPro" id="IPR017969">
    <property type="entry name" value="Heavy-metal-associated_CS"/>
</dbReference>
<protein>
    <recommendedName>
        <fullName evidence="2">Copper chaperone CopZ</fullName>
    </recommendedName>
</protein>
<dbReference type="Gene3D" id="3.30.70.100">
    <property type="match status" value="1"/>
</dbReference>
<dbReference type="SUPFAM" id="SSF55008">
    <property type="entry name" value="HMA, heavy metal-associated domain"/>
    <property type="match status" value="1"/>
</dbReference>
<evidence type="ECO:0000313" key="8">
    <source>
        <dbReference type="EMBL" id="EGD48761.1"/>
    </source>
</evidence>
<dbReference type="NCBIfam" id="TIGR00003">
    <property type="entry name" value="copper ion binding protein"/>
    <property type="match status" value="1"/>
</dbReference>
<evidence type="ECO:0000256" key="5">
    <source>
        <dbReference type="ARBA" id="ARBA00023008"/>
    </source>
</evidence>
<comment type="caution">
    <text evidence="8">The sequence shown here is derived from an EMBL/GenBank/DDBJ whole genome shotgun (WGS) entry which is preliminary data.</text>
</comment>
<dbReference type="GO" id="GO:0005507">
    <property type="term" value="F:copper ion binding"/>
    <property type="evidence" value="ECO:0007669"/>
    <property type="project" value="InterPro"/>
</dbReference>
<dbReference type="Proteomes" id="UP000003860">
    <property type="component" value="Unassembled WGS sequence"/>
</dbReference>
<evidence type="ECO:0000256" key="6">
    <source>
        <dbReference type="ARBA" id="ARBA00023186"/>
    </source>
</evidence>
<dbReference type="InterPro" id="IPR006122">
    <property type="entry name" value="HMA_Cu_ion-bd"/>
</dbReference>
<dbReference type="AlphaFoldDB" id="F1TA19"/>
<keyword evidence="9" id="KW-1185">Reference proteome</keyword>
<evidence type="ECO:0000256" key="2">
    <source>
        <dbReference type="ARBA" id="ARBA00015313"/>
    </source>
</evidence>
<dbReference type="EMBL" id="ACXX02000003">
    <property type="protein sequence ID" value="EGD48761.1"/>
    <property type="molecule type" value="Genomic_DNA"/>
</dbReference>
<organism evidence="8 9">
    <name type="scientific">Ruminiclostridium papyrosolvens DSM 2782</name>
    <dbReference type="NCBI Taxonomy" id="588581"/>
    <lineage>
        <taxon>Bacteria</taxon>
        <taxon>Bacillati</taxon>
        <taxon>Bacillota</taxon>
        <taxon>Clostridia</taxon>
        <taxon>Eubacteriales</taxon>
        <taxon>Oscillospiraceae</taxon>
        <taxon>Ruminiclostridium</taxon>
    </lineage>
</organism>
<dbReference type="InterPro" id="IPR049740">
    <property type="entry name" value="CopZ"/>
</dbReference>
<keyword evidence="3" id="KW-0963">Cytoplasm</keyword>
<dbReference type="GO" id="GO:0006825">
    <property type="term" value="P:copper ion transport"/>
    <property type="evidence" value="ECO:0007669"/>
    <property type="project" value="InterPro"/>
</dbReference>
<name>F1TA19_9FIRM</name>
<dbReference type="GO" id="GO:0005737">
    <property type="term" value="C:cytoplasm"/>
    <property type="evidence" value="ECO:0007669"/>
    <property type="project" value="UniProtKB-SubCell"/>
</dbReference>
<dbReference type="CDD" id="cd00371">
    <property type="entry name" value="HMA"/>
    <property type="match status" value="1"/>
</dbReference>
<proteinExistence type="predicted"/>
<dbReference type="PROSITE" id="PS01047">
    <property type="entry name" value="HMA_1"/>
    <property type="match status" value="1"/>
</dbReference>
<dbReference type="Pfam" id="PF00403">
    <property type="entry name" value="HMA"/>
    <property type="match status" value="1"/>
</dbReference>
<dbReference type="PROSITE" id="PS50846">
    <property type="entry name" value="HMA_2"/>
    <property type="match status" value="1"/>
</dbReference>
<comment type="subcellular location">
    <subcellularLocation>
        <location evidence="1">Cytoplasm</location>
    </subcellularLocation>
</comment>
<dbReference type="InterPro" id="IPR036163">
    <property type="entry name" value="HMA_dom_sf"/>
</dbReference>
<keyword evidence="5" id="KW-0186">Copper</keyword>
<evidence type="ECO:0000256" key="4">
    <source>
        <dbReference type="ARBA" id="ARBA00022723"/>
    </source>
</evidence>
<evidence type="ECO:0000259" key="7">
    <source>
        <dbReference type="PROSITE" id="PS50846"/>
    </source>
</evidence>
<dbReference type="STRING" id="588581.Cpap_3185"/>
<feature type="domain" description="HMA" evidence="7">
    <location>
        <begin position="4"/>
        <end position="70"/>
    </location>
</feature>
<dbReference type="RefSeq" id="WP_004618000.1">
    <property type="nucleotide sequence ID" value="NZ_ACXX02000003.1"/>
</dbReference>
<reference evidence="8" key="2">
    <citation type="submission" date="2011-01" db="EMBL/GenBank/DDBJ databases">
        <title>The Non-contiguous Finished genome of Clostridium papyrosolvens.</title>
        <authorList>
            <person name="Lucas S."/>
            <person name="Copeland A."/>
            <person name="Lapidus A."/>
            <person name="Cheng J.-F."/>
            <person name="Goodwin L."/>
            <person name="Pitluck S."/>
            <person name="Misra M."/>
            <person name="Chertkov O."/>
            <person name="Detter J.C."/>
            <person name="Han C."/>
            <person name="Tapia R."/>
            <person name="Land M."/>
            <person name="Hauser L."/>
            <person name="Kyrpides N."/>
            <person name="Ivanova N."/>
            <person name="Pagani I."/>
            <person name="Mouttaki H."/>
            <person name="He Z."/>
            <person name="Zhou J."/>
            <person name="Hemme C.L."/>
            <person name="Woyke T."/>
        </authorList>
    </citation>
    <scope>NUCLEOTIDE SEQUENCE [LARGE SCALE GENOMIC DNA]</scope>
    <source>
        <strain evidence="8">DSM 2782</strain>
    </source>
</reference>
<dbReference type="PRINTS" id="PR00944">
    <property type="entry name" value="CUEXPORT"/>
</dbReference>
<dbReference type="PANTHER" id="PTHR46594">
    <property type="entry name" value="P-TYPE CATION-TRANSPORTING ATPASE"/>
    <property type="match status" value="1"/>
</dbReference>
<reference evidence="8" key="1">
    <citation type="submission" date="2009-07" db="EMBL/GenBank/DDBJ databases">
        <authorList>
            <consortium name="US DOE Joint Genome Institute (JGI-PGF)"/>
            <person name="Lucas S."/>
            <person name="Copeland A."/>
            <person name="Lapidus A."/>
            <person name="Glavina del Rio T."/>
            <person name="Tice H."/>
            <person name="Bruce D."/>
            <person name="Goodwin L."/>
            <person name="Pitluck S."/>
            <person name="Larimer F."/>
            <person name="Land M.L."/>
            <person name="Mouttaki H."/>
            <person name="He Z."/>
            <person name="Zhou J."/>
            <person name="Hemme C.L."/>
        </authorList>
    </citation>
    <scope>NUCLEOTIDE SEQUENCE [LARGE SCALE GENOMIC DNA]</scope>
    <source>
        <strain evidence="8">DSM 2782</strain>
    </source>
</reference>
<keyword evidence="4" id="KW-0479">Metal-binding</keyword>
<dbReference type="InterPro" id="IPR000428">
    <property type="entry name" value="Cu-bd"/>
</dbReference>
<evidence type="ECO:0000256" key="3">
    <source>
        <dbReference type="ARBA" id="ARBA00022490"/>
    </source>
</evidence>